<dbReference type="Pfam" id="PF00196">
    <property type="entry name" value="GerE"/>
    <property type="match status" value="1"/>
</dbReference>
<dbReference type="PROSITE" id="PS00622">
    <property type="entry name" value="HTH_LUXR_1"/>
    <property type="match status" value="1"/>
</dbReference>
<dbReference type="PANTHER" id="PTHR44688">
    <property type="entry name" value="DNA-BINDING TRANSCRIPTIONAL ACTIVATOR DEVR_DOSR"/>
    <property type="match status" value="1"/>
</dbReference>
<dbReference type="PANTHER" id="PTHR44688:SF16">
    <property type="entry name" value="DNA-BINDING TRANSCRIPTIONAL ACTIVATOR DEVR_DOSR"/>
    <property type="match status" value="1"/>
</dbReference>
<dbReference type="GO" id="GO:0006355">
    <property type="term" value="P:regulation of DNA-templated transcription"/>
    <property type="evidence" value="ECO:0007669"/>
    <property type="project" value="InterPro"/>
</dbReference>
<organism evidence="5 6">
    <name type="scientific">Filimonas lacunae</name>
    <dbReference type="NCBI Taxonomy" id="477680"/>
    <lineage>
        <taxon>Bacteria</taxon>
        <taxon>Pseudomonadati</taxon>
        <taxon>Bacteroidota</taxon>
        <taxon>Chitinophagia</taxon>
        <taxon>Chitinophagales</taxon>
        <taxon>Chitinophagaceae</taxon>
        <taxon>Filimonas</taxon>
    </lineage>
</organism>
<reference evidence="6" key="1">
    <citation type="submission" date="2017-01" db="EMBL/GenBank/DDBJ databases">
        <authorList>
            <person name="Varghese N."/>
            <person name="Submissions S."/>
        </authorList>
    </citation>
    <scope>NUCLEOTIDE SEQUENCE [LARGE SCALE GENOMIC DNA]</scope>
    <source>
        <strain evidence="6">DSM 21054</strain>
    </source>
</reference>
<dbReference type="InterPro" id="IPR016032">
    <property type="entry name" value="Sig_transdc_resp-reg_C-effctor"/>
</dbReference>
<keyword evidence="6" id="KW-1185">Reference proteome</keyword>
<protein>
    <submittedName>
        <fullName evidence="5">Regulatory protein, luxR family</fullName>
    </submittedName>
</protein>
<dbReference type="Gene3D" id="3.30.450.20">
    <property type="entry name" value="PAS domain"/>
    <property type="match status" value="1"/>
</dbReference>
<dbReference type="PROSITE" id="PS50043">
    <property type="entry name" value="HTH_LUXR_2"/>
    <property type="match status" value="1"/>
</dbReference>
<dbReference type="EMBL" id="FTOR01000006">
    <property type="protein sequence ID" value="SIT25320.1"/>
    <property type="molecule type" value="Genomic_DNA"/>
</dbReference>
<name>A0A1N7QQX8_9BACT</name>
<dbReference type="CDD" id="cd06170">
    <property type="entry name" value="LuxR_C_like"/>
    <property type="match status" value="1"/>
</dbReference>
<proteinExistence type="predicted"/>
<dbReference type="Proteomes" id="UP000186917">
    <property type="component" value="Unassembled WGS sequence"/>
</dbReference>
<feature type="domain" description="HTH luxR-type" evidence="4">
    <location>
        <begin position="227"/>
        <end position="292"/>
    </location>
</feature>
<keyword evidence="2" id="KW-0238">DNA-binding</keyword>
<dbReference type="PRINTS" id="PR00038">
    <property type="entry name" value="HTHLUXR"/>
</dbReference>
<dbReference type="GO" id="GO:0003677">
    <property type="term" value="F:DNA binding"/>
    <property type="evidence" value="ECO:0007669"/>
    <property type="project" value="UniProtKB-KW"/>
</dbReference>
<dbReference type="SUPFAM" id="SSF46894">
    <property type="entry name" value="C-terminal effector domain of the bipartite response regulators"/>
    <property type="match status" value="1"/>
</dbReference>
<evidence type="ECO:0000259" key="4">
    <source>
        <dbReference type="PROSITE" id="PS50043"/>
    </source>
</evidence>
<dbReference type="InterPro" id="IPR036388">
    <property type="entry name" value="WH-like_DNA-bd_sf"/>
</dbReference>
<keyword evidence="1" id="KW-0805">Transcription regulation</keyword>
<dbReference type="AlphaFoldDB" id="A0A1N7QQX8"/>
<evidence type="ECO:0000256" key="2">
    <source>
        <dbReference type="ARBA" id="ARBA00023125"/>
    </source>
</evidence>
<dbReference type="SMART" id="SM00421">
    <property type="entry name" value="HTH_LUXR"/>
    <property type="match status" value="1"/>
</dbReference>
<accession>A0A1N7QQX8</accession>
<dbReference type="STRING" id="477680.SAMN05421788_106285"/>
<evidence type="ECO:0000313" key="6">
    <source>
        <dbReference type="Proteomes" id="UP000186917"/>
    </source>
</evidence>
<dbReference type="InterPro" id="IPR000792">
    <property type="entry name" value="Tscrpt_reg_LuxR_C"/>
</dbReference>
<gene>
    <name evidence="5" type="ORF">SAMN05421788_106285</name>
</gene>
<keyword evidence="3" id="KW-0804">Transcription</keyword>
<sequence>MDESALIIGKLEPIVRLMKKKTPDVFQDIQQIQPVITIDELKQAILKGDISKVDNIMALFNARIDAIPQFAVGTYTWYVANKLSIGNMGGMSEHFTGHPPGYWLNKNPEEYLQLLHPEDAPYVMSYVKLIYEFLVAMPRDKKHFIRPQLYFRMRNPYAPDNYRWVMFQYIDWEYATDGMIACILHLVTDITHLKNDSAVRMTILDSSMESNQLFFSNVPQDSVGELSNITVCRLSGRELDVLRLMAQGLSSKQIASELKIAKNTVDNHRQNLLKKTNTSSSSEAVAYALKNGLF</sequence>
<evidence type="ECO:0000256" key="1">
    <source>
        <dbReference type="ARBA" id="ARBA00023015"/>
    </source>
</evidence>
<evidence type="ECO:0000256" key="3">
    <source>
        <dbReference type="ARBA" id="ARBA00023163"/>
    </source>
</evidence>
<evidence type="ECO:0000313" key="5">
    <source>
        <dbReference type="EMBL" id="SIT25320.1"/>
    </source>
</evidence>
<dbReference type="OrthoDB" id="1727128at2"/>
<dbReference type="Gene3D" id="1.10.10.10">
    <property type="entry name" value="Winged helix-like DNA-binding domain superfamily/Winged helix DNA-binding domain"/>
    <property type="match status" value="1"/>
</dbReference>